<dbReference type="Pfam" id="PF00293">
    <property type="entry name" value="NUDIX"/>
    <property type="match status" value="1"/>
</dbReference>
<evidence type="ECO:0000256" key="5">
    <source>
        <dbReference type="ARBA" id="ARBA00022842"/>
    </source>
</evidence>
<comment type="cofactor">
    <cofactor evidence="1">
        <name>Mn(2+)</name>
        <dbReference type="ChEBI" id="CHEBI:29035"/>
    </cofactor>
</comment>
<dbReference type="PROSITE" id="PS51462">
    <property type="entry name" value="NUDIX"/>
    <property type="match status" value="1"/>
</dbReference>
<dbReference type="Proteomes" id="UP000050417">
    <property type="component" value="Unassembled WGS sequence"/>
</dbReference>
<dbReference type="PATRIC" id="fig|1134406.4.peg.2751"/>
<evidence type="ECO:0000313" key="9">
    <source>
        <dbReference type="Proteomes" id="UP000050417"/>
    </source>
</evidence>
<name>A0A0P6XAM7_9CHLR</name>
<organism evidence="8 9">
    <name type="scientific">Ornatilinea apprima</name>
    <dbReference type="NCBI Taxonomy" id="1134406"/>
    <lineage>
        <taxon>Bacteria</taxon>
        <taxon>Bacillati</taxon>
        <taxon>Chloroflexota</taxon>
        <taxon>Anaerolineae</taxon>
        <taxon>Anaerolineales</taxon>
        <taxon>Anaerolineaceae</taxon>
        <taxon>Ornatilinea</taxon>
    </lineage>
</organism>
<dbReference type="SUPFAM" id="SSF55811">
    <property type="entry name" value="Nudix"/>
    <property type="match status" value="1"/>
</dbReference>
<keyword evidence="6" id="KW-0464">Manganese</keyword>
<evidence type="ECO:0000256" key="1">
    <source>
        <dbReference type="ARBA" id="ARBA00001936"/>
    </source>
</evidence>
<accession>A0A0P6XAM7</accession>
<dbReference type="PANTHER" id="PTHR12992:SF11">
    <property type="entry name" value="MITOCHONDRIAL COENZYME A DIPHOSPHATASE NUDT8"/>
    <property type="match status" value="1"/>
</dbReference>
<keyword evidence="4" id="KW-0378">Hydrolase</keyword>
<evidence type="ECO:0000256" key="3">
    <source>
        <dbReference type="ARBA" id="ARBA00022723"/>
    </source>
</evidence>
<dbReference type="InterPro" id="IPR045121">
    <property type="entry name" value="CoAse"/>
</dbReference>
<comment type="cofactor">
    <cofactor evidence="2">
        <name>Mg(2+)</name>
        <dbReference type="ChEBI" id="CHEBI:18420"/>
    </cofactor>
</comment>
<evidence type="ECO:0000256" key="6">
    <source>
        <dbReference type="ARBA" id="ARBA00023211"/>
    </source>
</evidence>
<keyword evidence="5" id="KW-0460">Magnesium</keyword>
<keyword evidence="9" id="KW-1185">Reference proteome</keyword>
<proteinExistence type="predicted"/>
<dbReference type="GO" id="GO:0046872">
    <property type="term" value="F:metal ion binding"/>
    <property type="evidence" value="ECO:0007669"/>
    <property type="project" value="UniProtKB-KW"/>
</dbReference>
<evidence type="ECO:0000256" key="2">
    <source>
        <dbReference type="ARBA" id="ARBA00001946"/>
    </source>
</evidence>
<evidence type="ECO:0000259" key="7">
    <source>
        <dbReference type="PROSITE" id="PS51462"/>
    </source>
</evidence>
<comment type="caution">
    <text evidence="8">The sequence shown here is derived from an EMBL/GenBank/DDBJ whole genome shotgun (WGS) entry which is preliminary data.</text>
</comment>
<evidence type="ECO:0000256" key="4">
    <source>
        <dbReference type="ARBA" id="ARBA00022801"/>
    </source>
</evidence>
<dbReference type="CDD" id="cd03426">
    <property type="entry name" value="NUDIX_CoAse_Nudt7"/>
    <property type="match status" value="1"/>
</dbReference>
<dbReference type="InterPro" id="IPR000086">
    <property type="entry name" value="NUDIX_hydrolase_dom"/>
</dbReference>
<dbReference type="STRING" id="1134406.ADN00_02145"/>
<dbReference type="Gene3D" id="3.90.79.10">
    <property type="entry name" value="Nucleoside Triphosphate Pyrophosphohydrolase"/>
    <property type="match status" value="1"/>
</dbReference>
<keyword evidence="3" id="KW-0479">Metal-binding</keyword>
<feature type="domain" description="Nudix hydrolase" evidence="7">
    <location>
        <begin position="22"/>
        <end position="159"/>
    </location>
</feature>
<sequence length="184" mass="21028">MDAWVQQHLPVVGVSTRTAQDLRRAAVLIPLLQADGQWNLLFTRRTDTVLDHKGQVSFPGGAREAFDLSDEETALREAQEEIGLDPACVKVLGKLEPFETISRYEVIPIVARLDWPVRLTLSPQEVNRVFTIPVGWLGDCKNWTEVAYNHHQVIQYERYDGELLWGITASITHQFLRKMDWMGC</sequence>
<reference evidence="8 9" key="1">
    <citation type="submission" date="2015-07" db="EMBL/GenBank/DDBJ databases">
        <title>Genome sequence of Ornatilinea apprima DSM 23815.</title>
        <authorList>
            <person name="Hemp J."/>
            <person name="Ward L.M."/>
            <person name="Pace L.A."/>
            <person name="Fischer W.W."/>
        </authorList>
    </citation>
    <scope>NUCLEOTIDE SEQUENCE [LARGE SCALE GENOMIC DNA]</scope>
    <source>
        <strain evidence="8 9">P3M-1</strain>
    </source>
</reference>
<dbReference type="InterPro" id="IPR015797">
    <property type="entry name" value="NUDIX_hydrolase-like_dom_sf"/>
</dbReference>
<dbReference type="AlphaFoldDB" id="A0A0P6XAM7"/>
<protein>
    <recommendedName>
        <fullName evidence="7">Nudix hydrolase domain-containing protein</fullName>
    </recommendedName>
</protein>
<gene>
    <name evidence="8" type="ORF">ADN00_02145</name>
</gene>
<dbReference type="EMBL" id="LGCL01000009">
    <property type="protein sequence ID" value="KPL79807.1"/>
    <property type="molecule type" value="Genomic_DNA"/>
</dbReference>
<dbReference type="PANTHER" id="PTHR12992">
    <property type="entry name" value="NUDIX HYDROLASE"/>
    <property type="match status" value="1"/>
</dbReference>
<dbReference type="GO" id="GO:0010945">
    <property type="term" value="F:coenzyme A diphosphatase activity"/>
    <property type="evidence" value="ECO:0007669"/>
    <property type="project" value="InterPro"/>
</dbReference>
<evidence type="ECO:0000313" key="8">
    <source>
        <dbReference type="EMBL" id="KPL79807.1"/>
    </source>
</evidence>